<dbReference type="PROSITE" id="PS50109">
    <property type="entry name" value="HIS_KIN"/>
    <property type="match status" value="1"/>
</dbReference>
<dbReference type="Pfam" id="PF01590">
    <property type="entry name" value="GAF"/>
    <property type="match status" value="1"/>
</dbReference>
<evidence type="ECO:0000313" key="12">
    <source>
        <dbReference type="EMBL" id="MDQ0269342.1"/>
    </source>
</evidence>
<evidence type="ECO:0000256" key="9">
    <source>
        <dbReference type="SAM" id="Coils"/>
    </source>
</evidence>
<feature type="domain" description="Protein kinase" evidence="10">
    <location>
        <begin position="22"/>
        <end position="291"/>
    </location>
</feature>
<dbReference type="Gene3D" id="3.30.450.40">
    <property type="match status" value="1"/>
</dbReference>
<dbReference type="SUPFAM" id="SSF48452">
    <property type="entry name" value="TPR-like"/>
    <property type="match status" value="1"/>
</dbReference>
<dbReference type="InterPro" id="IPR029016">
    <property type="entry name" value="GAF-like_dom_sf"/>
</dbReference>
<dbReference type="SUPFAM" id="SSF52540">
    <property type="entry name" value="P-loop containing nucleoside triphosphate hydrolases"/>
    <property type="match status" value="1"/>
</dbReference>
<dbReference type="Pfam" id="PF00512">
    <property type="entry name" value="HisKA"/>
    <property type="match status" value="1"/>
</dbReference>
<dbReference type="PANTHER" id="PTHR43642:SF1">
    <property type="entry name" value="HYBRID SIGNAL TRANSDUCTION HISTIDINE KINASE G"/>
    <property type="match status" value="1"/>
</dbReference>
<dbReference type="SMART" id="SM00065">
    <property type="entry name" value="GAF"/>
    <property type="match status" value="1"/>
</dbReference>
<dbReference type="SMART" id="SM00388">
    <property type="entry name" value="HisKA"/>
    <property type="match status" value="1"/>
</dbReference>
<evidence type="ECO:0000259" key="10">
    <source>
        <dbReference type="PROSITE" id="PS50011"/>
    </source>
</evidence>
<dbReference type="Gene3D" id="1.10.510.10">
    <property type="entry name" value="Transferase(Phosphotransferase) domain 1"/>
    <property type="match status" value="1"/>
</dbReference>
<name>A0ABU0ADM3_9BACI</name>
<dbReference type="SUPFAM" id="SSF56112">
    <property type="entry name" value="Protein kinase-like (PK-like)"/>
    <property type="match status" value="1"/>
</dbReference>
<dbReference type="SMART" id="SM00387">
    <property type="entry name" value="HATPase_c"/>
    <property type="match status" value="1"/>
</dbReference>
<evidence type="ECO:0000256" key="5">
    <source>
        <dbReference type="ARBA" id="ARBA00022741"/>
    </source>
</evidence>
<evidence type="ECO:0000256" key="2">
    <source>
        <dbReference type="ARBA" id="ARBA00012438"/>
    </source>
</evidence>
<dbReference type="Proteomes" id="UP001238088">
    <property type="component" value="Unassembled WGS sequence"/>
</dbReference>
<comment type="catalytic activity">
    <reaction evidence="1">
        <text>ATP + protein L-histidine = ADP + protein N-phospho-L-histidine.</text>
        <dbReference type="EC" id="2.7.13.3"/>
    </reaction>
</comment>
<dbReference type="Pfam" id="PF13191">
    <property type="entry name" value="AAA_16"/>
    <property type="match status" value="1"/>
</dbReference>
<gene>
    <name evidence="12" type="ORF">J2S17_001213</name>
</gene>
<protein>
    <recommendedName>
        <fullName evidence="2">histidine kinase</fullName>
        <ecNumber evidence="2">2.7.13.3</ecNumber>
    </recommendedName>
</protein>
<evidence type="ECO:0000256" key="4">
    <source>
        <dbReference type="ARBA" id="ARBA00022679"/>
    </source>
</evidence>
<dbReference type="EMBL" id="JAUSUB010000004">
    <property type="protein sequence ID" value="MDQ0269342.1"/>
    <property type="molecule type" value="Genomic_DNA"/>
</dbReference>
<evidence type="ECO:0000256" key="8">
    <source>
        <dbReference type="ARBA" id="ARBA00023012"/>
    </source>
</evidence>
<dbReference type="InterPro" id="IPR041664">
    <property type="entry name" value="AAA_16"/>
</dbReference>
<dbReference type="InterPro" id="IPR000719">
    <property type="entry name" value="Prot_kinase_dom"/>
</dbReference>
<evidence type="ECO:0000259" key="11">
    <source>
        <dbReference type="PROSITE" id="PS50109"/>
    </source>
</evidence>
<feature type="coiled-coil region" evidence="9">
    <location>
        <begin position="1486"/>
        <end position="1520"/>
    </location>
</feature>
<dbReference type="InterPro" id="IPR011990">
    <property type="entry name" value="TPR-like_helical_dom_sf"/>
</dbReference>
<dbReference type="SUPFAM" id="SSF55781">
    <property type="entry name" value="GAF domain-like"/>
    <property type="match status" value="1"/>
</dbReference>
<dbReference type="InterPro" id="IPR036097">
    <property type="entry name" value="HisK_dim/P_sf"/>
</dbReference>
<keyword evidence="5" id="KW-0547">Nucleotide-binding</keyword>
<dbReference type="Pfam" id="PF25503">
    <property type="entry name" value="TPR_CHK1"/>
    <property type="match status" value="1"/>
</dbReference>
<evidence type="ECO:0000256" key="1">
    <source>
        <dbReference type="ARBA" id="ARBA00000085"/>
    </source>
</evidence>
<reference evidence="12 13" key="1">
    <citation type="submission" date="2023-07" db="EMBL/GenBank/DDBJ databases">
        <title>Genomic Encyclopedia of Type Strains, Phase IV (KMG-IV): sequencing the most valuable type-strain genomes for metagenomic binning, comparative biology and taxonomic classification.</title>
        <authorList>
            <person name="Goeker M."/>
        </authorList>
    </citation>
    <scope>NUCLEOTIDE SEQUENCE [LARGE SCALE GENOMIC DNA]</scope>
    <source>
        <strain evidence="12 13">DSM 23494</strain>
    </source>
</reference>
<dbReference type="PANTHER" id="PTHR43642">
    <property type="entry name" value="HYBRID SIGNAL TRANSDUCTION HISTIDINE KINASE G"/>
    <property type="match status" value="1"/>
</dbReference>
<evidence type="ECO:0000256" key="3">
    <source>
        <dbReference type="ARBA" id="ARBA00022553"/>
    </source>
</evidence>
<dbReference type="PRINTS" id="PR00344">
    <property type="entry name" value="BCTRLSENSOR"/>
</dbReference>
<keyword evidence="8" id="KW-0902">Two-component regulatory system</keyword>
<dbReference type="InterPro" id="IPR053159">
    <property type="entry name" value="Hybrid_Histidine_Kinase"/>
</dbReference>
<dbReference type="CDD" id="cd00082">
    <property type="entry name" value="HisKA"/>
    <property type="match status" value="1"/>
</dbReference>
<dbReference type="SUPFAM" id="SSF47384">
    <property type="entry name" value="Homodimeric domain of signal transducing histidine kinase"/>
    <property type="match status" value="1"/>
</dbReference>
<dbReference type="Pfam" id="PF00069">
    <property type="entry name" value="Pkinase"/>
    <property type="match status" value="1"/>
</dbReference>
<evidence type="ECO:0000256" key="7">
    <source>
        <dbReference type="ARBA" id="ARBA00022840"/>
    </source>
</evidence>
<keyword evidence="3" id="KW-0597">Phosphoprotein</keyword>
<keyword evidence="6 12" id="KW-0418">Kinase</keyword>
<dbReference type="Gene3D" id="3.40.50.300">
    <property type="entry name" value="P-loop containing nucleotide triphosphate hydrolases"/>
    <property type="match status" value="1"/>
</dbReference>
<dbReference type="InterPro" id="IPR036890">
    <property type="entry name" value="HATPase_C_sf"/>
</dbReference>
<sequence length="1748" mass="200550">MLKITLKIEVDEMSPIMNLPGFRVLGIETENASIQFYKAYSIETGKQVLIKAGKSKEPSIQDNTSSIHEFHMSSQLKSDDILQPIKMVQHLNKYYFVYEYFSGITLESFLNNHQLLNIGDGLRLAKNLATALSSLHQQQIIHKNINPENILLSKSTYDVKITGFNHSTLLLRENYSASIRPNEIDGQLNYISPEQTGRMNRSIDYRTDLYSLGVTLYRVFTGILPFLYNDPVQLVHAHLAKTPMKPVEMRKDLPNQISEVIMKLLEKPPESRYKSAWGVREDLGSCLSQYYALNEIKAFPLGERDQWNIFETARRIYGREGEISTIQAVFSKVSSGDLGIVFIPGQAGIGKTALVNEIHKPLIKEKGYFISGKFDQLQRQIPFAPIISAFQSLIRQIMTESPEQIARWKQKLEEELSVHNDVIVSIIPELKWLIGDEQINIQEGSSVDTQRRFLFIFQKFIQVFAAKEHPLVLFLDDLQWADIASLEMLEYLLTQANSQYLMVIGAYRHNEINDQHPLKKTIKTLREEDVPFVEIPLTNLSKATIYDWLGDSLLDSGKQTEELSFFMHRITQGNPFYTKQLLQSFYEDGHIVLLPEERRWAVQYNTIIESPINEDIINFIVGRIRLLPQETQNVLKLASCIGNLFDLKTLSIISQKPIKETANHLWAALEAGLILPNDGWYKWVYPDEEAGLLENRPPAYIFLHDRVQQAVYSTMTEEEQELAHVMIGRLLVKFSNQVENQLFTIVSHFNRSKQHLSSEETFKLTKWNILAGEKARASAAFIEALKYFKTASDLMGPRWEEQYDLTLRLMYRLGECQYVTGQFAEAEKTFDTILQNSRSQADKLDIYTMKMTLYTHMHRVEEAVQSGIRGLELYGMKFPKQTTKLDVAREFILVKQALLRKGKNGIENLPELVDKDKKNILNTMISMNASTYHIDQNLATLLMLRALRFTLKHGITDISALVMNNYSLILSAGFSDFKGSHEFGKLALSLSEKFGHIGIKGRVQFVYGSFVNHWAGPISSTLEYLEKSQRYCLDAGNIHLAGANSSFIVITLLMKGTQIEQALDGLRNQIQFVNQIQYQISRGFLDEVQQWLEFLIGIRPSHSWEMKPVMNDDSAKIIHYTIRLQMSFIFNKSDYAQEILESLAPMINKRLTLVIVPEYYFYHSLWLARFYEETEEAIEKRRIYQTLKRFIKKLKKWADLSPVNYQHKYLLLKAEMLRLTNKKPNEKEILTLYSDSIRFAEENGFIQDAAICNECAGRYFAHLGFSRLSHSFLMEAYHAYQKWGAKAKTEQMLQADENLSMRTISAFGDSSFFDTHAALEATQSITKEIILDKLSDRLMQITMEYGGADRGILLFKKGSEFILSEHKSVDEYEAGLLKYKPIVGSGLISDKIVHFVDTSREAVVLDNAAAIGMFTDDPYVAERKTKSLLCLPILNKGKVNGILYLENNKATHAFTEEKIQFLTFLSTQAAISIENAYLYEQMEHTVAKRTAELHEANLNLEKLNQRLEGAEHSRKHFLENISHDLRAPVSSVNGYLEAVLDGLAVNDAEKTRYLIKAHERLQDLQILIHDLFELSQLESGQLNFTSDYISLDQFINHIYHKYDDEIEQHGLSFKLVNQLQAQDIQLFMIELDLERIEQVFTNLVANALNHTQHGEISITFGKASNSEQVIIQIRDTGNGIRPSELPYIFDRNFTKQGSYAKKKGHGLGLSICREIIAYHKGEIWVESEEGVGTTFFITLPLFQYAEEV</sequence>
<dbReference type="GO" id="GO:0016301">
    <property type="term" value="F:kinase activity"/>
    <property type="evidence" value="ECO:0007669"/>
    <property type="project" value="UniProtKB-KW"/>
</dbReference>
<keyword evidence="13" id="KW-1185">Reference proteome</keyword>
<dbReference type="InterPro" id="IPR003594">
    <property type="entry name" value="HATPase_dom"/>
</dbReference>
<dbReference type="Gene3D" id="1.10.287.130">
    <property type="match status" value="1"/>
</dbReference>
<dbReference type="InterPro" id="IPR027417">
    <property type="entry name" value="P-loop_NTPase"/>
</dbReference>
<dbReference type="InterPro" id="IPR003018">
    <property type="entry name" value="GAF"/>
</dbReference>
<keyword evidence="4" id="KW-0808">Transferase</keyword>
<dbReference type="SUPFAM" id="SSF55874">
    <property type="entry name" value="ATPase domain of HSP90 chaperone/DNA topoisomerase II/histidine kinase"/>
    <property type="match status" value="1"/>
</dbReference>
<evidence type="ECO:0000256" key="6">
    <source>
        <dbReference type="ARBA" id="ARBA00022777"/>
    </source>
</evidence>
<dbReference type="InterPro" id="IPR005467">
    <property type="entry name" value="His_kinase_dom"/>
</dbReference>
<evidence type="ECO:0000313" key="13">
    <source>
        <dbReference type="Proteomes" id="UP001238088"/>
    </source>
</evidence>
<dbReference type="InterPro" id="IPR003661">
    <property type="entry name" value="HisK_dim/P_dom"/>
</dbReference>
<dbReference type="Gene3D" id="3.30.565.10">
    <property type="entry name" value="Histidine kinase-like ATPase, C-terminal domain"/>
    <property type="match status" value="1"/>
</dbReference>
<organism evidence="12 13">
    <name type="scientific">Cytobacillus purgationiresistens</name>
    <dbReference type="NCBI Taxonomy" id="863449"/>
    <lineage>
        <taxon>Bacteria</taxon>
        <taxon>Bacillati</taxon>
        <taxon>Bacillota</taxon>
        <taxon>Bacilli</taxon>
        <taxon>Bacillales</taxon>
        <taxon>Bacillaceae</taxon>
        <taxon>Cytobacillus</taxon>
    </lineage>
</organism>
<dbReference type="Gene3D" id="1.25.40.10">
    <property type="entry name" value="Tetratricopeptide repeat domain"/>
    <property type="match status" value="1"/>
</dbReference>
<comment type="caution">
    <text evidence="12">The sequence shown here is derived from an EMBL/GenBank/DDBJ whole genome shotgun (WGS) entry which is preliminary data.</text>
</comment>
<dbReference type="Pfam" id="PF02518">
    <property type="entry name" value="HATPase_c"/>
    <property type="match status" value="1"/>
</dbReference>
<dbReference type="InterPro" id="IPR004358">
    <property type="entry name" value="Sig_transdc_His_kin-like_C"/>
</dbReference>
<dbReference type="InterPro" id="IPR011009">
    <property type="entry name" value="Kinase-like_dom_sf"/>
</dbReference>
<dbReference type="EC" id="2.7.13.3" evidence="2"/>
<keyword evidence="9" id="KW-0175">Coiled coil</keyword>
<keyword evidence="7" id="KW-0067">ATP-binding</keyword>
<dbReference type="PROSITE" id="PS50011">
    <property type="entry name" value="PROTEIN_KINASE_DOM"/>
    <property type="match status" value="1"/>
</dbReference>
<proteinExistence type="predicted"/>
<dbReference type="CDD" id="cd14014">
    <property type="entry name" value="STKc_PknB_like"/>
    <property type="match status" value="1"/>
</dbReference>
<feature type="domain" description="Histidine kinase" evidence="11">
    <location>
        <begin position="1520"/>
        <end position="1743"/>
    </location>
</feature>
<accession>A0ABU0ADM3</accession>